<dbReference type="AlphaFoldDB" id="A0A1Y4WUM1"/>
<organism evidence="1 2">
    <name type="scientific">Brevibacillus brevis</name>
    <name type="common">Bacillus brevis</name>
    <dbReference type="NCBI Taxonomy" id="1393"/>
    <lineage>
        <taxon>Bacteria</taxon>
        <taxon>Bacillati</taxon>
        <taxon>Bacillota</taxon>
        <taxon>Bacilli</taxon>
        <taxon>Bacillales</taxon>
        <taxon>Paenibacillaceae</taxon>
        <taxon>Brevibacillus</taxon>
    </lineage>
</organism>
<evidence type="ECO:0000313" key="1">
    <source>
        <dbReference type="EMBL" id="QDS37114.1"/>
    </source>
</evidence>
<evidence type="ECO:0000313" key="2">
    <source>
        <dbReference type="Proteomes" id="UP000317713"/>
    </source>
</evidence>
<accession>A0A1Y4WUM1</accession>
<protein>
    <submittedName>
        <fullName evidence="1">DUF2294 domain-containing protein</fullName>
    </submittedName>
</protein>
<gene>
    <name evidence="1" type="ORF">FPS98_25920</name>
</gene>
<dbReference type="Proteomes" id="UP000317713">
    <property type="component" value="Chromosome"/>
</dbReference>
<reference evidence="1 2" key="1">
    <citation type="submission" date="2019-07" db="EMBL/GenBank/DDBJ databases">
        <title>Characterization of Brevibacillus brevis HK544, as a potential biocontrol agent.</title>
        <authorList>
            <person name="Kim H."/>
        </authorList>
    </citation>
    <scope>NUCLEOTIDE SEQUENCE [LARGE SCALE GENOMIC DNA]</scope>
    <source>
        <strain evidence="1 2">HK544</strain>
    </source>
</reference>
<name>A0A1Y4WUM1_BREBE</name>
<proteinExistence type="predicted"/>
<dbReference type="EMBL" id="CP042161">
    <property type="protein sequence ID" value="QDS37114.1"/>
    <property type="molecule type" value="Genomic_DNA"/>
</dbReference>
<sequence length="129" mass="14726">MNPMPAIAGDDMTLVDSNETRKKLSAIYNEIAKELFGFGTTLLRVTIENQMITFQAKHRRSPRSQALEGEAPALKLEVDFRMSLLYKKRLRERLEEEMGLPLEAVLRDYDAPTQWAITNVILAESELNT</sequence>